<accession>A0A9Y2IDY5</accession>
<gene>
    <name evidence="2" type="ORF">QRX50_43350</name>
</gene>
<feature type="transmembrane region" description="Helical" evidence="1">
    <location>
        <begin position="187"/>
        <end position="210"/>
    </location>
</feature>
<name>A0A9Y2IDY5_9PSEU</name>
<proteinExistence type="predicted"/>
<evidence type="ECO:0000256" key="1">
    <source>
        <dbReference type="SAM" id="Phobius"/>
    </source>
</evidence>
<keyword evidence="1" id="KW-0472">Membrane</keyword>
<keyword evidence="1" id="KW-0812">Transmembrane</keyword>
<sequence length="252" mass="26586">MTTATGENPLIDQAIGKLNEIERQVEELFNKVNDVMSWVPGFLSDLIEPVRKAMDDLNKKMAEFWTACKHFATDRGNPGRLKAAAAMWSDAIGNPIGDIAGAISIDKLKTEIEWQGRAAEAYKTTVPAQISGLNSLKDLGLQIRNSLVALANGIDSFWTQIIGIVAGLLIAFGIAIVSACTVVGIPAAIVILLGALGASIAGIFATISAVDSLTGTVASEQQAILDKVNALGSTWSVSDTGAMSNSSDWRVQ</sequence>
<keyword evidence="1" id="KW-1133">Transmembrane helix</keyword>
<keyword evidence="3" id="KW-1185">Reference proteome</keyword>
<evidence type="ECO:0000313" key="3">
    <source>
        <dbReference type="Proteomes" id="UP001236014"/>
    </source>
</evidence>
<protein>
    <submittedName>
        <fullName evidence="2">Uncharacterized protein</fullName>
    </submittedName>
</protein>
<dbReference type="RefSeq" id="WP_285968876.1">
    <property type="nucleotide sequence ID" value="NZ_CP127294.1"/>
</dbReference>
<dbReference type="KEGG" id="acab:QRX50_43350"/>
<dbReference type="Proteomes" id="UP001236014">
    <property type="component" value="Chromosome"/>
</dbReference>
<feature type="transmembrane region" description="Helical" evidence="1">
    <location>
        <begin position="157"/>
        <end position="180"/>
    </location>
</feature>
<organism evidence="2 3">
    <name type="scientific">Amycolatopsis carbonis</name>
    <dbReference type="NCBI Taxonomy" id="715471"/>
    <lineage>
        <taxon>Bacteria</taxon>
        <taxon>Bacillati</taxon>
        <taxon>Actinomycetota</taxon>
        <taxon>Actinomycetes</taxon>
        <taxon>Pseudonocardiales</taxon>
        <taxon>Pseudonocardiaceae</taxon>
        <taxon>Amycolatopsis</taxon>
    </lineage>
</organism>
<dbReference type="AlphaFoldDB" id="A0A9Y2IDY5"/>
<reference evidence="2 3" key="1">
    <citation type="submission" date="2023-06" db="EMBL/GenBank/DDBJ databases">
        <authorList>
            <person name="Oyuntsetseg B."/>
            <person name="Kim S.B."/>
        </authorList>
    </citation>
    <scope>NUCLEOTIDE SEQUENCE [LARGE SCALE GENOMIC DNA]</scope>
    <source>
        <strain evidence="2 3">2-15</strain>
    </source>
</reference>
<dbReference type="EMBL" id="CP127294">
    <property type="protein sequence ID" value="WIX78149.1"/>
    <property type="molecule type" value="Genomic_DNA"/>
</dbReference>
<evidence type="ECO:0000313" key="2">
    <source>
        <dbReference type="EMBL" id="WIX78149.1"/>
    </source>
</evidence>